<dbReference type="AlphaFoldDB" id="A0AAV6X8G6"/>
<keyword evidence="5 6" id="KW-0067">ATP-binding</keyword>
<name>A0AAV6X8G6_9LAMI</name>
<keyword evidence="4" id="KW-0418">Kinase</keyword>
<dbReference type="SUPFAM" id="SSF56112">
    <property type="entry name" value="Protein kinase-like (PK-like)"/>
    <property type="match status" value="1"/>
</dbReference>
<feature type="binding site" evidence="6">
    <location>
        <position position="394"/>
    </location>
    <ligand>
        <name>ATP</name>
        <dbReference type="ChEBI" id="CHEBI:30616"/>
    </ligand>
</feature>
<dbReference type="PANTHER" id="PTHR34590">
    <property type="entry name" value="OS03G0124300 PROTEIN-RELATED"/>
    <property type="match status" value="1"/>
</dbReference>
<reference evidence="9" key="1">
    <citation type="submission" date="2019-10" db="EMBL/GenBank/DDBJ databases">
        <authorList>
            <person name="Zhang R."/>
            <person name="Pan Y."/>
            <person name="Wang J."/>
            <person name="Ma R."/>
            <person name="Yu S."/>
        </authorList>
    </citation>
    <scope>NUCLEOTIDE SEQUENCE</scope>
    <source>
        <strain evidence="9">LA-IB0</strain>
        <tissue evidence="9">Leaf</tissue>
    </source>
</reference>
<evidence type="ECO:0000313" key="10">
    <source>
        <dbReference type="Proteomes" id="UP000826271"/>
    </source>
</evidence>
<dbReference type="Proteomes" id="UP000826271">
    <property type="component" value="Unassembled WGS sequence"/>
</dbReference>
<accession>A0AAV6X8G6</accession>
<evidence type="ECO:0000256" key="2">
    <source>
        <dbReference type="ARBA" id="ARBA00022679"/>
    </source>
</evidence>
<gene>
    <name evidence="9" type="ORF">BUALT_Bualt07G0014400</name>
</gene>
<evidence type="ECO:0000259" key="8">
    <source>
        <dbReference type="PROSITE" id="PS50011"/>
    </source>
</evidence>
<dbReference type="GO" id="GO:0004714">
    <property type="term" value="F:transmembrane receptor protein tyrosine kinase activity"/>
    <property type="evidence" value="ECO:0007669"/>
    <property type="project" value="InterPro"/>
</dbReference>
<keyword evidence="7" id="KW-1133">Transmembrane helix</keyword>
<evidence type="ECO:0000256" key="5">
    <source>
        <dbReference type="ARBA" id="ARBA00022840"/>
    </source>
</evidence>
<feature type="domain" description="Protein kinase" evidence="8">
    <location>
        <begin position="363"/>
        <end position="446"/>
    </location>
</feature>
<dbReference type="InterPro" id="IPR000719">
    <property type="entry name" value="Prot_kinase_dom"/>
</dbReference>
<evidence type="ECO:0000256" key="3">
    <source>
        <dbReference type="ARBA" id="ARBA00022741"/>
    </source>
</evidence>
<dbReference type="PROSITE" id="PS50011">
    <property type="entry name" value="PROTEIN_KINASE_DOM"/>
    <property type="match status" value="1"/>
</dbReference>
<evidence type="ECO:0000256" key="1">
    <source>
        <dbReference type="ARBA" id="ARBA00022527"/>
    </source>
</evidence>
<keyword evidence="2" id="KW-0808">Transferase</keyword>
<keyword evidence="3 6" id="KW-0547">Nucleotide-binding</keyword>
<dbReference type="EMBL" id="WHWC01000007">
    <property type="protein sequence ID" value="KAG8378718.1"/>
    <property type="molecule type" value="Genomic_DNA"/>
</dbReference>
<dbReference type="PROSITE" id="PS00107">
    <property type="entry name" value="PROTEIN_KINASE_ATP"/>
    <property type="match status" value="1"/>
</dbReference>
<dbReference type="PANTHER" id="PTHR34590:SF15">
    <property type="entry name" value="PROTEIN KINASE DOMAIN-CONTAINING PROTEIN"/>
    <property type="match status" value="1"/>
</dbReference>
<evidence type="ECO:0000256" key="7">
    <source>
        <dbReference type="SAM" id="Phobius"/>
    </source>
</evidence>
<keyword evidence="7" id="KW-0812">Transmembrane</keyword>
<sequence length="446" mass="49682">MSTAASHTCKVVLVTPFDSGMVHILLANASINMKQLEKILRLHFNPAPYKGFKRFKDLFTVESGPFTLLSNFSASLTADALGVDSFTKEFCINIQENQDLNIIFSPENSQSYAFINGIEIIPVPTSLSYFNRGDVNGGVLLVVGEKSLVHVHNSNALEIIHQQNVKQDSDSSTSGMYLIRLHFFKLGFKMTETAGLMFKVYINEMIANTNNIGTVSERIEDNSIPCFRDYIVMIKGCKHEGKHNLLICLQSNDEFVDGYGPIKGFEIMKLSNLENSLASPNPLPSTRDSVHGTIQNLLRVLGHRNVIATIAIAILALVNIVIHTLVQIREASCIEEENNPSARAEQLCRRFSLAELQLATRDFSDAHLIGRGGFGKVYKGLIDNGQKTMVVAIKRLKSNSNQGTHEFLTEIETLTELWHVNLVSLIGYCNKHREMILVYESLHVAL</sequence>
<evidence type="ECO:0000313" key="9">
    <source>
        <dbReference type="EMBL" id="KAG8378718.1"/>
    </source>
</evidence>
<dbReference type="FunFam" id="2.60.120.430:FF:000003">
    <property type="entry name" value="FERONIA receptor-like kinase"/>
    <property type="match status" value="1"/>
</dbReference>
<evidence type="ECO:0000256" key="4">
    <source>
        <dbReference type="ARBA" id="ARBA00022777"/>
    </source>
</evidence>
<feature type="transmembrane region" description="Helical" evidence="7">
    <location>
        <begin position="306"/>
        <end position="326"/>
    </location>
</feature>
<dbReference type="InterPro" id="IPR017441">
    <property type="entry name" value="Protein_kinase_ATP_BS"/>
</dbReference>
<dbReference type="InterPro" id="IPR001245">
    <property type="entry name" value="Ser-Thr/Tyr_kinase_cat_dom"/>
</dbReference>
<keyword evidence="1" id="KW-0723">Serine/threonine-protein kinase</keyword>
<evidence type="ECO:0000256" key="6">
    <source>
        <dbReference type="PROSITE-ProRule" id="PRU10141"/>
    </source>
</evidence>
<dbReference type="Gene3D" id="3.30.200.20">
    <property type="entry name" value="Phosphorylase Kinase, domain 1"/>
    <property type="match status" value="1"/>
</dbReference>
<keyword evidence="7" id="KW-0472">Membrane</keyword>
<dbReference type="InterPro" id="IPR011009">
    <property type="entry name" value="Kinase-like_dom_sf"/>
</dbReference>
<dbReference type="FunFam" id="3.30.200.20:FF:000039">
    <property type="entry name" value="receptor-like protein kinase FERONIA"/>
    <property type="match status" value="1"/>
</dbReference>
<proteinExistence type="predicted"/>
<comment type="caution">
    <text evidence="9">The sequence shown here is derived from an EMBL/GenBank/DDBJ whole genome shotgun (WGS) entry which is preliminary data.</text>
</comment>
<keyword evidence="10" id="KW-1185">Reference proteome</keyword>
<dbReference type="Gene3D" id="2.60.120.430">
    <property type="entry name" value="Galactose-binding lectin"/>
    <property type="match status" value="1"/>
</dbReference>
<dbReference type="InterPro" id="IPR045272">
    <property type="entry name" value="ANXUR1/2-like"/>
</dbReference>
<dbReference type="GO" id="GO:0005524">
    <property type="term" value="F:ATP binding"/>
    <property type="evidence" value="ECO:0007669"/>
    <property type="project" value="UniProtKB-UniRule"/>
</dbReference>
<dbReference type="Pfam" id="PF07714">
    <property type="entry name" value="PK_Tyr_Ser-Thr"/>
    <property type="match status" value="1"/>
</dbReference>
<protein>
    <recommendedName>
        <fullName evidence="8">Protein kinase domain-containing protein</fullName>
    </recommendedName>
</protein>
<organism evidence="9 10">
    <name type="scientific">Buddleja alternifolia</name>
    <dbReference type="NCBI Taxonomy" id="168488"/>
    <lineage>
        <taxon>Eukaryota</taxon>
        <taxon>Viridiplantae</taxon>
        <taxon>Streptophyta</taxon>
        <taxon>Embryophyta</taxon>
        <taxon>Tracheophyta</taxon>
        <taxon>Spermatophyta</taxon>
        <taxon>Magnoliopsida</taxon>
        <taxon>eudicotyledons</taxon>
        <taxon>Gunneridae</taxon>
        <taxon>Pentapetalae</taxon>
        <taxon>asterids</taxon>
        <taxon>lamiids</taxon>
        <taxon>Lamiales</taxon>
        <taxon>Scrophulariaceae</taxon>
        <taxon>Buddlejeae</taxon>
        <taxon>Buddleja</taxon>
    </lineage>
</organism>
<dbReference type="GO" id="GO:0004674">
    <property type="term" value="F:protein serine/threonine kinase activity"/>
    <property type="evidence" value="ECO:0007669"/>
    <property type="project" value="UniProtKB-KW"/>
</dbReference>